<proteinExistence type="predicted"/>
<dbReference type="EMBL" id="AP017423">
    <property type="protein sequence ID" value="BCX67826.1"/>
    <property type="molecule type" value="Genomic_DNA"/>
</dbReference>
<dbReference type="Pfam" id="PF22622">
    <property type="entry name" value="MFE-2_hydrat-2_N"/>
    <property type="match status" value="1"/>
</dbReference>
<name>A0ABM7RR67_9PSED</name>
<dbReference type="RefSeq" id="WP_096511941.1">
    <property type="nucleotide sequence ID" value="NZ_AP017423.2"/>
</dbReference>
<evidence type="ECO:0000259" key="1">
    <source>
        <dbReference type="Pfam" id="PF22622"/>
    </source>
</evidence>
<evidence type="ECO:0000313" key="3">
    <source>
        <dbReference type="Proteomes" id="UP000218595"/>
    </source>
</evidence>
<dbReference type="InterPro" id="IPR054357">
    <property type="entry name" value="MFE-2_N"/>
</dbReference>
<feature type="domain" description="Peroxisomal multifunctional enzyme type 2-like N-terminal" evidence="1">
    <location>
        <begin position="66"/>
        <end position="146"/>
    </location>
</feature>
<dbReference type="Gene3D" id="3.10.129.10">
    <property type="entry name" value="Hotdog Thioesterase"/>
    <property type="match status" value="2"/>
</dbReference>
<dbReference type="PANTHER" id="PTHR13078:SF56">
    <property type="entry name" value="PEROXISOMAL MULTIFUNCTIONAL ENZYME TYPE 2"/>
    <property type="match status" value="1"/>
</dbReference>
<accession>A0ABM7RR67</accession>
<sequence length="283" mass="31052">MSLDYQTLINWPFAASTRTYGRADNIRFAKGFGAGVDPGWQDIDSRFIDDNPALTALPMSAVALADGEFWQQDPRSGIVWQQMVHAQESLRVHRPLPVEGSVVLTQKIKDVFDRGDKGALMVQEQLLSDEQGHPLVSIEVTTVLRGNGGFGGQPQPSQRPEAIPDRSPDCTLEIRTPEGADTLFRLSADIAVAAQAQGDTQQYMLRGLGCFGLAGRGALLMACDNEPDRLRAIGVRYAGPMLTSETMRIDLWHVRSGFALFKMHACERDAPVLSHGFIEFDPA</sequence>
<dbReference type="SUPFAM" id="SSF54637">
    <property type="entry name" value="Thioesterase/thiol ester dehydrase-isomerase"/>
    <property type="match status" value="1"/>
</dbReference>
<dbReference type="InterPro" id="IPR029069">
    <property type="entry name" value="HotDog_dom_sf"/>
</dbReference>
<evidence type="ECO:0000313" key="2">
    <source>
        <dbReference type="EMBL" id="BCX67826.1"/>
    </source>
</evidence>
<dbReference type="PANTHER" id="PTHR13078">
    <property type="entry name" value="PEROXISOMAL MULTIFUNCTIONAL ENZYME TYPE 2-RELATED"/>
    <property type="match status" value="1"/>
</dbReference>
<dbReference type="Proteomes" id="UP000218595">
    <property type="component" value="Chromosome"/>
</dbReference>
<organism evidence="2 3">
    <name type="scientific">Pseudomonas izuensis</name>
    <dbReference type="NCBI Taxonomy" id="2684212"/>
    <lineage>
        <taxon>Bacteria</taxon>
        <taxon>Pseudomonadati</taxon>
        <taxon>Pseudomonadota</taxon>
        <taxon>Gammaproteobacteria</taxon>
        <taxon>Pseudomonadales</taxon>
        <taxon>Pseudomonadaceae</taxon>
        <taxon>Pseudomonas</taxon>
    </lineage>
</organism>
<keyword evidence="3" id="KW-1185">Reference proteome</keyword>
<reference evidence="2 3" key="1">
    <citation type="submission" date="2016-04" db="EMBL/GenBank/DDBJ databases">
        <title>Complete genome sequence of Pseudomonas sp. LAB-08 isolated from TCE contaminated aquifer soil.</title>
        <authorList>
            <person name="Dohra H."/>
            <person name="Suzuki K."/>
            <person name="Fatma A."/>
            <person name="Inuzuka Y."/>
            <person name="Honjo M."/>
            <person name="Tashiro Y."/>
            <person name="Futamata H."/>
        </authorList>
    </citation>
    <scope>NUCLEOTIDE SEQUENCE [LARGE SCALE GENOMIC DNA]</scope>
    <source>
        <strain evidence="2 3">LAB-08</strain>
    </source>
</reference>
<protein>
    <submittedName>
        <fullName evidence="2">MaoC family dehydratase N-terminal domain-containing protein</fullName>
    </submittedName>
</protein>
<gene>
    <name evidence="2" type="ORF">LAB08_R24630</name>
</gene>